<evidence type="ECO:0000256" key="1">
    <source>
        <dbReference type="SAM" id="Phobius"/>
    </source>
</evidence>
<evidence type="ECO:0000313" key="3">
    <source>
        <dbReference type="Proteomes" id="UP000664073"/>
    </source>
</evidence>
<feature type="transmembrane region" description="Helical" evidence="1">
    <location>
        <begin position="12"/>
        <end position="35"/>
    </location>
</feature>
<dbReference type="RefSeq" id="WP_207845906.1">
    <property type="nucleotide sequence ID" value="NZ_JAFVMH010000003.1"/>
</dbReference>
<gene>
    <name evidence="2" type="ORF">J2D77_08920</name>
</gene>
<keyword evidence="1" id="KW-0472">Membrane</keyword>
<dbReference type="EMBL" id="JAFVMH010000003">
    <property type="protein sequence ID" value="MBO1325267.1"/>
    <property type="molecule type" value="Genomic_DNA"/>
</dbReference>
<proteinExistence type="predicted"/>
<organism evidence="2 3">
    <name type="scientific">Acetobacter garciniae</name>
    <dbReference type="NCBI Taxonomy" id="2817435"/>
    <lineage>
        <taxon>Bacteria</taxon>
        <taxon>Pseudomonadati</taxon>
        <taxon>Pseudomonadota</taxon>
        <taxon>Alphaproteobacteria</taxon>
        <taxon>Acetobacterales</taxon>
        <taxon>Acetobacteraceae</taxon>
        <taxon>Acetobacter</taxon>
    </lineage>
</organism>
<dbReference type="Proteomes" id="UP000664073">
    <property type="component" value="Unassembled WGS sequence"/>
</dbReference>
<reference evidence="2" key="1">
    <citation type="submission" date="2021-03" db="EMBL/GenBank/DDBJ databases">
        <title>The complete genome sequence of Acetobacter sp. TBRC 12339.</title>
        <authorList>
            <person name="Charoenyingcharoen P."/>
            <person name="Yukphan P."/>
        </authorList>
    </citation>
    <scope>NUCLEOTIDE SEQUENCE</scope>
    <source>
        <strain evidence="2">TBRC 12339</strain>
    </source>
</reference>
<protein>
    <submittedName>
        <fullName evidence="2">Uncharacterized protein</fullName>
    </submittedName>
</protein>
<dbReference type="AlphaFoldDB" id="A0A939HPC5"/>
<accession>A0A939HPC5</accession>
<name>A0A939HPC5_9PROT</name>
<comment type="caution">
    <text evidence="2">The sequence shown here is derived from an EMBL/GenBank/DDBJ whole genome shotgun (WGS) entry which is preliminary data.</text>
</comment>
<keyword evidence="3" id="KW-1185">Reference proteome</keyword>
<sequence length="122" mass="12774">MEQQEYKTPKALMAAVIGMGVLIVLGTAGLVGVILHRMNAPHAPTTATVPLVDTPRMEPSRAEVPPAAAHLSLGTGERVLSTTRVRDNVLALHIGGPRGDRLVLWDATSGQVWTGLDAPAAP</sequence>
<keyword evidence="1" id="KW-0812">Transmembrane</keyword>
<keyword evidence="1" id="KW-1133">Transmembrane helix</keyword>
<evidence type="ECO:0000313" key="2">
    <source>
        <dbReference type="EMBL" id="MBO1325267.1"/>
    </source>
</evidence>